<proteinExistence type="predicted"/>
<feature type="region of interest" description="Disordered" evidence="1">
    <location>
        <begin position="48"/>
        <end position="76"/>
    </location>
</feature>
<sequence>MSPIGAYINHENREPNKQNLQFEGHPRFKWEPGGPGLLDIGRREDLRVGSQEGRARSFSEQIRAPQELKDTREEAPEEGVLKVIEELPKLSLYPSKEFKEELAKTLTTGTEVIMDSAEEEMGLQKVRDLVENQGALSDEDVMEMDEIRAACLEHGIDMDNPQDLSEEEPEGEAILQEEGDDIAEEKEDGIGAKEKEMVLGEPVKKQGFCKRLFKPTISTAGSNKMRIVNALVSPRKRGVAKTGSRYGENSKTLEGNKWFAKTLRFMDQVLT</sequence>
<comment type="caution">
    <text evidence="2">The sequence shown here is derived from an EMBL/GenBank/DDBJ whole genome shotgun (WGS) entry which is preliminary data.</text>
</comment>
<feature type="compositionally biased region" description="Acidic residues" evidence="1">
    <location>
        <begin position="164"/>
        <end position="182"/>
    </location>
</feature>
<organism evidence="2 3">
    <name type="scientific">Brassica cretica</name>
    <name type="common">Mustard</name>
    <dbReference type="NCBI Taxonomy" id="69181"/>
    <lineage>
        <taxon>Eukaryota</taxon>
        <taxon>Viridiplantae</taxon>
        <taxon>Streptophyta</taxon>
        <taxon>Embryophyta</taxon>
        <taxon>Tracheophyta</taxon>
        <taxon>Spermatophyta</taxon>
        <taxon>Magnoliopsida</taxon>
        <taxon>eudicotyledons</taxon>
        <taxon>Gunneridae</taxon>
        <taxon>Pentapetalae</taxon>
        <taxon>rosids</taxon>
        <taxon>malvids</taxon>
        <taxon>Brassicales</taxon>
        <taxon>Brassicaceae</taxon>
        <taxon>Brassiceae</taxon>
        <taxon>Brassica</taxon>
    </lineage>
</organism>
<evidence type="ECO:0000313" key="3">
    <source>
        <dbReference type="Proteomes" id="UP000266723"/>
    </source>
</evidence>
<evidence type="ECO:0000313" key="2">
    <source>
        <dbReference type="EMBL" id="KAF3592800.1"/>
    </source>
</evidence>
<feature type="region of interest" description="Disordered" evidence="1">
    <location>
        <begin position="161"/>
        <end position="182"/>
    </location>
</feature>
<name>A0ABQ7E887_BRACR</name>
<protein>
    <submittedName>
        <fullName evidence="2">Uncharacterized protein</fullName>
    </submittedName>
</protein>
<feature type="compositionally biased region" description="Basic and acidic residues" evidence="1">
    <location>
        <begin position="66"/>
        <end position="76"/>
    </location>
</feature>
<keyword evidence="3" id="KW-1185">Reference proteome</keyword>
<dbReference type="Proteomes" id="UP000266723">
    <property type="component" value="Unassembled WGS sequence"/>
</dbReference>
<evidence type="ECO:0000256" key="1">
    <source>
        <dbReference type="SAM" id="MobiDB-lite"/>
    </source>
</evidence>
<accession>A0ABQ7E887</accession>
<feature type="compositionally biased region" description="Basic and acidic residues" evidence="1">
    <location>
        <begin position="48"/>
        <end position="57"/>
    </location>
</feature>
<reference evidence="2 3" key="1">
    <citation type="journal article" date="2020" name="BMC Genomics">
        <title>Intraspecific diversification of the crop wild relative Brassica cretica Lam. using demographic model selection.</title>
        <authorList>
            <person name="Kioukis A."/>
            <person name="Michalopoulou V.A."/>
            <person name="Briers L."/>
            <person name="Pirintsos S."/>
            <person name="Studholme D.J."/>
            <person name="Pavlidis P."/>
            <person name="Sarris P.F."/>
        </authorList>
    </citation>
    <scope>NUCLEOTIDE SEQUENCE [LARGE SCALE GENOMIC DNA]</scope>
    <source>
        <strain evidence="3">cv. PFS-1207/04</strain>
    </source>
</reference>
<gene>
    <name evidence="2" type="ORF">DY000_02024268</name>
</gene>
<dbReference type="EMBL" id="QGKV02000299">
    <property type="protein sequence ID" value="KAF3592800.1"/>
    <property type="molecule type" value="Genomic_DNA"/>
</dbReference>